<accession>F2R4X0</accession>
<dbReference type="Proteomes" id="UP000006854">
    <property type="component" value="Chromosome"/>
</dbReference>
<keyword evidence="3" id="KW-1185">Reference proteome</keyword>
<feature type="compositionally biased region" description="Basic and acidic residues" evidence="1">
    <location>
        <begin position="466"/>
        <end position="480"/>
    </location>
</feature>
<proteinExistence type="predicted"/>
<feature type="compositionally biased region" description="Low complexity" evidence="1">
    <location>
        <begin position="285"/>
        <end position="297"/>
    </location>
</feature>
<feature type="compositionally biased region" description="Basic and acidic residues" evidence="1">
    <location>
        <begin position="246"/>
        <end position="274"/>
    </location>
</feature>
<organism evidence="2 3">
    <name type="scientific">Streptomyces venezuelae (strain ATCC 10712 / CBS 650.69 / DSM 40230 / JCM 4526 / NBRC 13096 / PD 04745)</name>
    <dbReference type="NCBI Taxonomy" id="953739"/>
    <lineage>
        <taxon>Bacteria</taxon>
        <taxon>Bacillati</taxon>
        <taxon>Actinomycetota</taxon>
        <taxon>Actinomycetes</taxon>
        <taxon>Kitasatosporales</taxon>
        <taxon>Streptomycetaceae</taxon>
        <taxon>Streptomyces</taxon>
    </lineage>
</organism>
<feature type="compositionally biased region" description="Gly residues" evidence="1">
    <location>
        <begin position="445"/>
        <end position="459"/>
    </location>
</feature>
<sequence length="500" mass="52127">MRPAEGGGGGGTDFSGMSHQQMLAWLDEASSFYVGDAARKLKSVAAQLEKIAGELKASMEGMDWEGEAEKAFAEWTINVANTTSKLALYSKRGAIPMDDNSAAIAAAQSAMPRYTSHASAKENLAAARKYHNDPDSQYIAGQARSQMADSEDPAVIKAKEEANRQAAADEMRRLSSTYQWSSYRMSNEVPPVFPPPPGAFVPDAVDDRGGSNRNITSLPQGERHSTSNDTETTTTHTTRPQQDTRTTPDDNVVRPTDDPTRPTHVVRPEVRPDTPVDLGIDSVDTHTLPPTQTTGPTTPTPGGPPPVNKPDFGTPPFVTTGVPPFTGKNGPGPVGPTGPVTGGTRNPLSNGGPRGLPGMPGATREGISGGRQVPHTGRPSTGIPRSTVVGAEQGRNGTGMGRGPMGGGGMGSPMGGGQSGISGGRRLAGETGGVVGGKAQRAGTTGTGGRPFTPGGSGLVRGNTARADEREEQNGERPDYLVEDEETWQQGRRVAPPVID</sequence>
<name>F2R4X0_STRVP</name>
<feature type="compositionally biased region" description="Gly residues" evidence="1">
    <location>
        <begin position="396"/>
        <end position="423"/>
    </location>
</feature>
<dbReference type="GeneID" id="51863273"/>
<feature type="compositionally biased region" description="Low complexity" evidence="1">
    <location>
        <begin position="227"/>
        <end position="245"/>
    </location>
</feature>
<dbReference type="AlphaFoldDB" id="F2R4X0"/>
<evidence type="ECO:0000313" key="3">
    <source>
        <dbReference type="Proteomes" id="UP000006854"/>
    </source>
</evidence>
<dbReference type="eggNOG" id="ENOG5033TPP">
    <property type="taxonomic scope" value="Bacteria"/>
</dbReference>
<dbReference type="KEGG" id="sve:SVEN_2705"/>
<feature type="region of interest" description="Disordered" evidence="1">
    <location>
        <begin position="189"/>
        <end position="308"/>
    </location>
</feature>
<keyword evidence="2" id="KW-0176">Collagen</keyword>
<dbReference type="PATRIC" id="fig|953739.5.peg.4895"/>
<dbReference type="EMBL" id="FR845719">
    <property type="protein sequence ID" value="CCA55991.1"/>
    <property type="molecule type" value="Genomic_DNA"/>
</dbReference>
<feature type="compositionally biased region" description="Pro residues" evidence="1">
    <location>
        <begin position="298"/>
        <end position="308"/>
    </location>
</feature>
<protein>
    <submittedName>
        <fullName evidence="2">Collagen alpha 1(II) chain</fullName>
    </submittedName>
</protein>
<reference evidence="2 3" key="1">
    <citation type="journal article" date="2011" name="BMC Genomics">
        <title>Genome-wide analysis of the role of GlnR in Streptomyces venezuelae provides new insights into global nitrogen regulation in actinomycetes.</title>
        <authorList>
            <person name="Pullan S.T."/>
            <person name="Bibb M.J."/>
            <person name="Merrick M."/>
        </authorList>
    </citation>
    <scope>NUCLEOTIDE SEQUENCE [LARGE SCALE GENOMIC DNA]</scope>
    <source>
        <strain evidence="2">ATCC 10712</strain>
    </source>
</reference>
<dbReference type="OrthoDB" id="4337967at2"/>
<gene>
    <name evidence="2" type="ordered locus">SVEN_2705</name>
</gene>
<dbReference type="HOGENOM" id="CLU_035607_0_0_11"/>
<evidence type="ECO:0000313" key="2">
    <source>
        <dbReference type="EMBL" id="CCA55991.1"/>
    </source>
</evidence>
<evidence type="ECO:0000256" key="1">
    <source>
        <dbReference type="SAM" id="MobiDB-lite"/>
    </source>
</evidence>
<dbReference type="STRING" id="953739.SVEN_2705"/>
<dbReference type="RefSeq" id="WP_015033909.1">
    <property type="nucleotide sequence ID" value="NC_018750.1"/>
</dbReference>
<feature type="region of interest" description="Disordered" evidence="1">
    <location>
        <begin position="322"/>
        <end position="500"/>
    </location>
</feature>